<evidence type="ECO:0000259" key="1">
    <source>
        <dbReference type="Pfam" id="PF13649"/>
    </source>
</evidence>
<dbReference type="InterPro" id="IPR041698">
    <property type="entry name" value="Methyltransf_25"/>
</dbReference>
<sequence length="297" mass="34329">MIDPGKDIDWNEIWKSQMKRSRESSPGRDCARIWSSKESALRFWDMCKKEQNRIERVIWETDITEKSRVLDIGAGPGTLAIPLAQKATHVTAVEPADGMCSVMREKMAEYGVENITIVQKRWEEVDVARDLDPPYDVVVASFSLGMMDIRDAIEKMIQASSRYIYLYHFAGESTWSGMWKELWPRLHGRNYICGPMSDVLYNVLYQMGIYPNITTFRMKHDQRHSTLEDAVAELAPQARADTKEQKAVLRDYLEKAMKWEEGAFVLNGSSIRVKIWWEKQEDRSCGYSPQEDSAARI</sequence>
<dbReference type="Pfam" id="PF13649">
    <property type="entry name" value="Methyltransf_25"/>
    <property type="match status" value="1"/>
</dbReference>
<gene>
    <name evidence="2" type="ORF">ASZ90_012092</name>
</gene>
<dbReference type="GO" id="GO:0008168">
    <property type="term" value="F:methyltransferase activity"/>
    <property type="evidence" value="ECO:0007669"/>
    <property type="project" value="UniProtKB-KW"/>
</dbReference>
<keyword evidence="2" id="KW-0808">Transferase</keyword>
<dbReference type="PANTHER" id="PTHR43667:SF2">
    <property type="entry name" value="FATTY ACID C-METHYL TRANSFERASE"/>
    <property type="match status" value="1"/>
</dbReference>
<dbReference type="EMBL" id="LNQE01001394">
    <property type="protein sequence ID" value="KUG18205.1"/>
    <property type="molecule type" value="Genomic_DNA"/>
</dbReference>
<accession>A0A0W8FBF1</accession>
<comment type="caution">
    <text evidence="2">The sequence shown here is derived from an EMBL/GenBank/DDBJ whole genome shotgun (WGS) entry which is preliminary data.</text>
</comment>
<dbReference type="InterPro" id="IPR029063">
    <property type="entry name" value="SAM-dependent_MTases_sf"/>
</dbReference>
<dbReference type="GO" id="GO:0032259">
    <property type="term" value="P:methylation"/>
    <property type="evidence" value="ECO:0007669"/>
    <property type="project" value="UniProtKB-KW"/>
</dbReference>
<dbReference type="CDD" id="cd02440">
    <property type="entry name" value="AdoMet_MTases"/>
    <property type="match status" value="1"/>
</dbReference>
<dbReference type="SUPFAM" id="SSF53335">
    <property type="entry name" value="S-adenosyl-L-methionine-dependent methyltransferases"/>
    <property type="match status" value="1"/>
</dbReference>
<proteinExistence type="predicted"/>
<dbReference type="InterPro" id="IPR050723">
    <property type="entry name" value="CFA/CMAS"/>
</dbReference>
<feature type="domain" description="Methyltransferase" evidence="1">
    <location>
        <begin position="69"/>
        <end position="156"/>
    </location>
</feature>
<evidence type="ECO:0000313" key="2">
    <source>
        <dbReference type="EMBL" id="KUG18205.1"/>
    </source>
</evidence>
<name>A0A0W8FBF1_9ZZZZ</name>
<dbReference type="PANTHER" id="PTHR43667">
    <property type="entry name" value="CYCLOPROPANE-FATTY-ACYL-PHOSPHOLIPID SYNTHASE"/>
    <property type="match status" value="1"/>
</dbReference>
<dbReference type="Gene3D" id="3.40.50.150">
    <property type="entry name" value="Vaccinia Virus protein VP39"/>
    <property type="match status" value="1"/>
</dbReference>
<dbReference type="AlphaFoldDB" id="A0A0W8FBF1"/>
<keyword evidence="2" id="KW-0489">Methyltransferase</keyword>
<organism evidence="2">
    <name type="scientific">hydrocarbon metagenome</name>
    <dbReference type="NCBI Taxonomy" id="938273"/>
    <lineage>
        <taxon>unclassified sequences</taxon>
        <taxon>metagenomes</taxon>
        <taxon>ecological metagenomes</taxon>
    </lineage>
</organism>
<protein>
    <submittedName>
        <fullName evidence="2">Methyltransferase</fullName>
    </submittedName>
</protein>
<reference evidence="2" key="1">
    <citation type="journal article" date="2015" name="Proc. Natl. Acad. Sci. U.S.A.">
        <title>Networks of energetic and metabolic interactions define dynamics in microbial communities.</title>
        <authorList>
            <person name="Embree M."/>
            <person name="Liu J.K."/>
            <person name="Al-Bassam M.M."/>
            <person name="Zengler K."/>
        </authorList>
    </citation>
    <scope>NUCLEOTIDE SEQUENCE</scope>
</reference>